<name>A0A3S3B7R2_9NOCA</name>
<proteinExistence type="predicted"/>
<dbReference type="Proteomes" id="UP000283479">
    <property type="component" value="Unassembled WGS sequence"/>
</dbReference>
<gene>
    <name evidence="1" type="ORF">EGT50_00280</name>
</gene>
<reference evidence="1 2" key="1">
    <citation type="submission" date="2018-11" db="EMBL/GenBank/DDBJ databases">
        <title>Rhodococcus spongicola sp. nov. and Rhodococcus xishaensis sp. nov. from marine sponges.</title>
        <authorList>
            <person name="Li L."/>
            <person name="Lin H.W."/>
        </authorList>
    </citation>
    <scope>NUCLEOTIDE SEQUENCE [LARGE SCALE GENOMIC DNA]</scope>
    <source>
        <strain evidence="1 2">LHW51113</strain>
    </source>
</reference>
<dbReference type="EMBL" id="RKLO01000001">
    <property type="protein sequence ID" value="RVW05119.1"/>
    <property type="molecule type" value="Genomic_DNA"/>
</dbReference>
<evidence type="ECO:0000313" key="2">
    <source>
        <dbReference type="Proteomes" id="UP000283479"/>
    </source>
</evidence>
<dbReference type="OrthoDB" id="4467569at2"/>
<evidence type="ECO:0000313" key="1">
    <source>
        <dbReference type="EMBL" id="RVW05119.1"/>
    </source>
</evidence>
<accession>A0A3S3B7R2</accession>
<sequence>MAEVVSINVARVRAAAGALSASVEPLDRAAATVGGCEFGAPPSGGVDPAHEQGIREGYLRLALAIGAWVSASDATGRALGDTADAYARQDSAAMSEVAAWNER</sequence>
<protein>
    <submittedName>
        <fullName evidence="1">N-acyl-D-amino-acid deacylase</fullName>
    </submittedName>
</protein>
<keyword evidence="2" id="KW-1185">Reference proteome</keyword>
<organism evidence="1 2">
    <name type="scientific">Rhodococcus xishaensis</name>
    <dbReference type="NCBI Taxonomy" id="2487364"/>
    <lineage>
        <taxon>Bacteria</taxon>
        <taxon>Bacillati</taxon>
        <taxon>Actinomycetota</taxon>
        <taxon>Actinomycetes</taxon>
        <taxon>Mycobacteriales</taxon>
        <taxon>Nocardiaceae</taxon>
        <taxon>Rhodococcus</taxon>
    </lineage>
</organism>
<dbReference type="RefSeq" id="WP_127950632.1">
    <property type="nucleotide sequence ID" value="NZ_RKLO01000001.1"/>
</dbReference>
<dbReference type="AlphaFoldDB" id="A0A3S3B7R2"/>
<comment type="caution">
    <text evidence="1">The sequence shown here is derived from an EMBL/GenBank/DDBJ whole genome shotgun (WGS) entry which is preliminary data.</text>
</comment>